<dbReference type="PROSITE" id="PS50234">
    <property type="entry name" value="VWFA"/>
    <property type="match status" value="1"/>
</dbReference>
<dbReference type="EMBL" id="JAUJEA010000001">
    <property type="protein sequence ID" value="MDN5199749.1"/>
    <property type="molecule type" value="Genomic_DNA"/>
</dbReference>
<dbReference type="Proteomes" id="UP001172082">
    <property type="component" value="Unassembled WGS sequence"/>
</dbReference>
<protein>
    <submittedName>
        <fullName evidence="2">VWA domain-containing protein</fullName>
    </submittedName>
</protein>
<comment type="caution">
    <text evidence="2">The sequence shown here is derived from an EMBL/GenBank/DDBJ whole genome shotgun (WGS) entry which is preliminary data.</text>
</comment>
<dbReference type="PANTHER" id="PTHR41248:SF1">
    <property type="entry name" value="NORD PROTEIN"/>
    <property type="match status" value="1"/>
</dbReference>
<dbReference type="SUPFAM" id="SSF53300">
    <property type="entry name" value="vWA-like"/>
    <property type="match status" value="1"/>
</dbReference>
<dbReference type="InterPro" id="IPR051928">
    <property type="entry name" value="NorD/CobT"/>
</dbReference>
<evidence type="ECO:0000259" key="1">
    <source>
        <dbReference type="PROSITE" id="PS50234"/>
    </source>
</evidence>
<dbReference type="SMART" id="SM00327">
    <property type="entry name" value="VWA"/>
    <property type="match status" value="1"/>
</dbReference>
<organism evidence="2 3">
    <name type="scientific">Splendidivirga corallicola</name>
    <dbReference type="NCBI Taxonomy" id="3051826"/>
    <lineage>
        <taxon>Bacteria</taxon>
        <taxon>Pseudomonadati</taxon>
        <taxon>Bacteroidota</taxon>
        <taxon>Cytophagia</taxon>
        <taxon>Cytophagales</taxon>
        <taxon>Splendidivirgaceae</taxon>
        <taxon>Splendidivirga</taxon>
    </lineage>
</organism>
<keyword evidence="3" id="KW-1185">Reference proteome</keyword>
<dbReference type="PANTHER" id="PTHR41248">
    <property type="entry name" value="NORD PROTEIN"/>
    <property type="match status" value="1"/>
</dbReference>
<accession>A0ABT8KGA6</accession>
<proteinExistence type="predicted"/>
<reference evidence="2" key="1">
    <citation type="submission" date="2023-06" db="EMBL/GenBank/DDBJ databases">
        <title>Genomic of Parafulvivirga corallium.</title>
        <authorList>
            <person name="Wang G."/>
        </authorList>
    </citation>
    <scope>NUCLEOTIDE SEQUENCE</scope>
    <source>
        <strain evidence="2">BMA10</strain>
    </source>
</reference>
<feature type="domain" description="VWFA" evidence="1">
    <location>
        <begin position="398"/>
        <end position="586"/>
    </location>
</feature>
<dbReference type="Gene3D" id="3.40.50.410">
    <property type="entry name" value="von Willebrand factor, type A domain"/>
    <property type="match status" value="1"/>
</dbReference>
<evidence type="ECO:0000313" key="3">
    <source>
        <dbReference type="Proteomes" id="UP001172082"/>
    </source>
</evidence>
<dbReference type="RefSeq" id="WP_346749781.1">
    <property type="nucleotide sequence ID" value="NZ_JAUJEA010000001.1"/>
</dbReference>
<name>A0ABT8KGA6_9BACT</name>
<gene>
    <name evidence="2" type="ORF">QQ008_00205</name>
</gene>
<sequence length="586" mass="67844">MEFDQLLFKKVSNFISRVKNKPSEAEVKRTIHLGDQRNELTILAQALTGKPLKIITAEREGGWKDDLFLLPGKFSLLPTKALNEQLYWFRIFYLSTLVNHQDKFQSLPVTDIIDKNNTTNQQILETLFNEFPAVEPLYHMLLEQFKWLAEEGKNDVDYSWLFGKWLRHSAAFTHQPKDHSALNGKHALPKPNTELKAKPVDEITSIQVDKKAQEDYTLMHNFEKVETAEEFNGTWRDFDGDDDLKEHAEALEQITLKNTVRVDDETHSVYQCEFIANAQIPESRSLPSKDKIQCFTYDEWNYKTTSYRKDYCAVYPEPIKVMDHDYIQKAIKENGILLRALRKQFASFFNQLLTVKHLNQGEELDIDALTDLVADQKAGNTPNDKVYNSKRKRKKDLSVLFLLDLSLSSDGYTGGNRIIDIEKQVVILMGELLHEFQIDFQIDGFWSKTRNHCSYMNLKQFEGNWHIAKGAIGGIAPEGYTRIGPALRHAKTQMEKQDSRAKWIVILSDGKPNDYDKYEGKYGIADVRQALRELDEQHIHVHTFAIEEKAKFYLPQIFGKANYNVLSNPKEMLMSMSDFCQKILVK</sequence>
<dbReference type="InterPro" id="IPR036465">
    <property type="entry name" value="vWFA_dom_sf"/>
</dbReference>
<evidence type="ECO:0000313" key="2">
    <source>
        <dbReference type="EMBL" id="MDN5199749.1"/>
    </source>
</evidence>
<dbReference type="InterPro" id="IPR002035">
    <property type="entry name" value="VWF_A"/>
</dbReference>
<dbReference type="Pfam" id="PF00092">
    <property type="entry name" value="VWA"/>
    <property type="match status" value="1"/>
</dbReference>